<accession>T1JB03</accession>
<evidence type="ECO:0000256" key="1">
    <source>
        <dbReference type="ARBA" id="ARBA00022490"/>
    </source>
</evidence>
<reference evidence="7" key="2">
    <citation type="submission" date="2015-02" db="UniProtKB">
        <authorList>
            <consortium name="EnsemblMetazoa"/>
        </authorList>
    </citation>
    <scope>IDENTIFICATION</scope>
</reference>
<dbReference type="Gene3D" id="3.40.140.10">
    <property type="entry name" value="Cytidine Deaminase, domain 2"/>
    <property type="match status" value="1"/>
</dbReference>
<dbReference type="GO" id="GO:0008237">
    <property type="term" value="F:metallopeptidase activity"/>
    <property type="evidence" value="ECO:0007669"/>
    <property type="project" value="InterPro"/>
</dbReference>
<dbReference type="HOGENOM" id="CLU_027018_0_1_1"/>
<dbReference type="PhylomeDB" id="T1JB03"/>
<evidence type="ECO:0000256" key="4">
    <source>
        <dbReference type="ARBA" id="ARBA00059951"/>
    </source>
</evidence>
<dbReference type="Pfam" id="PF01398">
    <property type="entry name" value="JAB"/>
    <property type="match status" value="1"/>
</dbReference>
<keyword evidence="2 5" id="KW-0396">Initiation factor</keyword>
<feature type="domain" description="MPN" evidence="6">
    <location>
        <begin position="7"/>
        <end position="137"/>
    </location>
</feature>
<keyword evidence="3 5" id="KW-0648">Protein biosynthesis</keyword>
<evidence type="ECO:0000313" key="8">
    <source>
        <dbReference type="Proteomes" id="UP000014500"/>
    </source>
</evidence>
<comment type="similarity">
    <text evidence="5">Belongs to the eIF-3 subunit F family.</text>
</comment>
<dbReference type="Proteomes" id="UP000014500">
    <property type="component" value="Unassembled WGS sequence"/>
</dbReference>
<sequence length="274" mass="30543">MSLNLVVRVHPVVLFSIVDFYERRNDGASRVIGTLLGNHDKGAVEVTNCFSVPHTETEDEVAIDLEFAKNMYELHKKVNPNELILGWYATGNEITSQSLLIHEYYARETNQPIHVTVDTTLQNNGIGVKAYISTAMGIPGKTNGTMFTPYPVEIIGYESEYVGVNVIHKGKSNAKRTVESTSDLEQVRNANKQIMDNLEIVVSYVEDILAGKVPSDNNIGRSLLNLVHSVPQIDPAEFEAMLNNQMKDLLMVLYLSQLTRTQLTVTEKLAMLCS</sequence>
<proteinExistence type="inferred from homology"/>
<evidence type="ECO:0000256" key="5">
    <source>
        <dbReference type="HAMAP-Rule" id="MF_03005"/>
    </source>
</evidence>
<dbReference type="InterPro" id="IPR027531">
    <property type="entry name" value="eIF3f"/>
</dbReference>
<comment type="function">
    <text evidence="4">Deubiquitinates activated NOTCH1, promoting its nuclear import, thereby acting as a positive regulator of Notch signaling.</text>
</comment>
<evidence type="ECO:0000259" key="6">
    <source>
        <dbReference type="PROSITE" id="PS50249"/>
    </source>
</evidence>
<keyword evidence="8" id="KW-1185">Reference proteome</keyword>
<dbReference type="GO" id="GO:0033290">
    <property type="term" value="C:eukaryotic 48S preinitiation complex"/>
    <property type="evidence" value="ECO:0007669"/>
    <property type="project" value="UniProtKB-UniRule"/>
</dbReference>
<organism evidence="7 8">
    <name type="scientific">Strigamia maritima</name>
    <name type="common">European centipede</name>
    <name type="synonym">Geophilus maritimus</name>
    <dbReference type="NCBI Taxonomy" id="126957"/>
    <lineage>
        <taxon>Eukaryota</taxon>
        <taxon>Metazoa</taxon>
        <taxon>Ecdysozoa</taxon>
        <taxon>Arthropoda</taxon>
        <taxon>Myriapoda</taxon>
        <taxon>Chilopoda</taxon>
        <taxon>Pleurostigmophora</taxon>
        <taxon>Geophilomorpha</taxon>
        <taxon>Linotaeniidae</taxon>
        <taxon>Strigamia</taxon>
    </lineage>
</organism>
<dbReference type="GO" id="GO:0001732">
    <property type="term" value="P:formation of cytoplasmic translation initiation complex"/>
    <property type="evidence" value="ECO:0007669"/>
    <property type="project" value="UniProtKB-UniRule"/>
</dbReference>
<dbReference type="PROSITE" id="PS50249">
    <property type="entry name" value="MPN"/>
    <property type="match status" value="1"/>
</dbReference>
<dbReference type="FunFam" id="3.40.140.10:FF:000014">
    <property type="entry name" value="Eukaryotic translation initiation factor 3 subunit F"/>
    <property type="match status" value="1"/>
</dbReference>
<dbReference type="GO" id="GO:0016282">
    <property type="term" value="C:eukaryotic 43S preinitiation complex"/>
    <property type="evidence" value="ECO:0007669"/>
    <property type="project" value="UniProtKB-UniRule"/>
</dbReference>
<dbReference type="STRING" id="126957.T1JB03"/>
<dbReference type="AlphaFoldDB" id="T1JB03"/>
<dbReference type="SMART" id="SM00232">
    <property type="entry name" value="JAB_MPN"/>
    <property type="match status" value="1"/>
</dbReference>
<dbReference type="PANTHER" id="PTHR10540:SF6">
    <property type="entry name" value="EUKARYOTIC TRANSLATION INITIATION FACTOR 3 SUBUNIT F"/>
    <property type="match status" value="1"/>
</dbReference>
<comment type="function">
    <text evidence="5">Component of the eukaryotic translation initiation factor 3 (eIF-3) complex, which is involved in protein synthesis of a specialized repertoire of mRNAs and, together with other initiation factors, stimulates binding of mRNA and methionyl-tRNAi to the 40S ribosome. The eIF-3 complex specifically targets and initiates translation of a subset of mRNAs involved in cell proliferation.</text>
</comment>
<dbReference type="GO" id="GO:0031369">
    <property type="term" value="F:translation initiation factor binding"/>
    <property type="evidence" value="ECO:0007669"/>
    <property type="project" value="InterPro"/>
</dbReference>
<reference evidence="8" key="1">
    <citation type="submission" date="2011-05" db="EMBL/GenBank/DDBJ databases">
        <authorList>
            <person name="Richards S.R."/>
            <person name="Qu J."/>
            <person name="Jiang H."/>
            <person name="Jhangiani S.N."/>
            <person name="Agravi P."/>
            <person name="Goodspeed R."/>
            <person name="Gross S."/>
            <person name="Mandapat C."/>
            <person name="Jackson L."/>
            <person name="Mathew T."/>
            <person name="Pu L."/>
            <person name="Thornton R."/>
            <person name="Saada N."/>
            <person name="Wilczek-Boney K.B."/>
            <person name="Lee S."/>
            <person name="Kovar C."/>
            <person name="Wu Y."/>
            <person name="Scherer S.E."/>
            <person name="Worley K.C."/>
            <person name="Muzny D.M."/>
            <person name="Gibbs R."/>
        </authorList>
    </citation>
    <scope>NUCLEOTIDE SEQUENCE</scope>
    <source>
        <strain evidence="8">Brora</strain>
    </source>
</reference>
<dbReference type="GO" id="GO:0071541">
    <property type="term" value="C:eukaryotic translation initiation factor 3 complex, eIF3m"/>
    <property type="evidence" value="ECO:0007669"/>
    <property type="project" value="TreeGrafter"/>
</dbReference>
<comment type="subunit">
    <text evidence="5">Component of the eukaryotic translation initiation factor 3 (eIF-3) complex.</text>
</comment>
<dbReference type="HAMAP" id="MF_03005">
    <property type="entry name" value="eIF3f"/>
    <property type="match status" value="1"/>
</dbReference>
<dbReference type="GO" id="GO:0101005">
    <property type="term" value="F:deubiquitinase activity"/>
    <property type="evidence" value="ECO:0007669"/>
    <property type="project" value="UniProtKB-ARBA"/>
</dbReference>
<dbReference type="EMBL" id="JH432007">
    <property type="status" value="NOT_ANNOTATED_CDS"/>
    <property type="molecule type" value="Genomic_DNA"/>
</dbReference>
<evidence type="ECO:0000313" key="7">
    <source>
        <dbReference type="EnsemblMetazoa" id="SMAR010932-PA"/>
    </source>
</evidence>
<dbReference type="PANTHER" id="PTHR10540">
    <property type="entry name" value="EUKARYOTIC TRANSLATION INITIATION FACTOR 3 SUBUNIT F-RELATED"/>
    <property type="match status" value="1"/>
</dbReference>
<dbReference type="InterPro" id="IPR037518">
    <property type="entry name" value="MPN"/>
</dbReference>
<dbReference type="EnsemblMetazoa" id="SMAR010932-RA">
    <property type="protein sequence ID" value="SMAR010932-PA"/>
    <property type="gene ID" value="SMAR010932"/>
</dbReference>
<name>T1JB03_STRMM</name>
<dbReference type="eggNOG" id="KOG2975">
    <property type="taxonomic scope" value="Eukaryota"/>
</dbReference>
<dbReference type="Pfam" id="PF13012">
    <property type="entry name" value="MitMem_reg"/>
    <property type="match status" value="1"/>
</dbReference>
<dbReference type="CDD" id="cd08064">
    <property type="entry name" value="MPN_eIF3f"/>
    <property type="match status" value="1"/>
</dbReference>
<protein>
    <recommendedName>
        <fullName evidence="5">Eukaryotic translation initiation factor 3 subunit F</fullName>
        <shortName evidence="5">eIF3f</shortName>
    </recommendedName>
    <alternativeName>
        <fullName evidence="5">Eukaryotic translation initiation factor 3 subunit 5</fullName>
    </alternativeName>
</protein>
<dbReference type="GO" id="GO:0003743">
    <property type="term" value="F:translation initiation factor activity"/>
    <property type="evidence" value="ECO:0007669"/>
    <property type="project" value="UniProtKB-UniRule"/>
</dbReference>
<dbReference type="InterPro" id="IPR024969">
    <property type="entry name" value="EIF3F/CSN6-like_C"/>
</dbReference>
<dbReference type="InterPro" id="IPR000555">
    <property type="entry name" value="JAMM/MPN+_dom"/>
</dbReference>
<comment type="subcellular location">
    <subcellularLocation>
        <location evidence="5">Cytoplasm</location>
    </subcellularLocation>
</comment>
<evidence type="ECO:0000256" key="3">
    <source>
        <dbReference type="ARBA" id="ARBA00022917"/>
    </source>
</evidence>
<dbReference type="OMA" id="EYFVHFH"/>
<evidence type="ECO:0000256" key="2">
    <source>
        <dbReference type="ARBA" id="ARBA00022540"/>
    </source>
</evidence>
<keyword evidence="1 5" id="KW-0963">Cytoplasm</keyword>